<gene>
    <name evidence="2" type="ORF">HPB51_011858</name>
</gene>
<feature type="region of interest" description="Disordered" evidence="1">
    <location>
        <begin position="39"/>
        <end position="107"/>
    </location>
</feature>
<protein>
    <submittedName>
        <fullName evidence="2">Uncharacterized protein</fullName>
    </submittedName>
</protein>
<name>A0A9J6E907_RHIMP</name>
<reference evidence="2" key="1">
    <citation type="journal article" date="2020" name="Cell">
        <title>Large-Scale Comparative Analyses of Tick Genomes Elucidate Their Genetic Diversity and Vector Capacities.</title>
        <authorList>
            <consortium name="Tick Genome and Microbiome Consortium (TIGMIC)"/>
            <person name="Jia N."/>
            <person name="Wang J."/>
            <person name="Shi W."/>
            <person name="Du L."/>
            <person name="Sun Y."/>
            <person name="Zhan W."/>
            <person name="Jiang J.F."/>
            <person name="Wang Q."/>
            <person name="Zhang B."/>
            <person name="Ji P."/>
            <person name="Bell-Sakyi L."/>
            <person name="Cui X.M."/>
            <person name="Yuan T.T."/>
            <person name="Jiang B.G."/>
            <person name="Yang W.F."/>
            <person name="Lam T.T."/>
            <person name="Chang Q.C."/>
            <person name="Ding S.J."/>
            <person name="Wang X.J."/>
            <person name="Zhu J.G."/>
            <person name="Ruan X.D."/>
            <person name="Zhao L."/>
            <person name="Wei J.T."/>
            <person name="Ye R.Z."/>
            <person name="Que T.C."/>
            <person name="Du C.H."/>
            <person name="Zhou Y.H."/>
            <person name="Cheng J.X."/>
            <person name="Dai P.F."/>
            <person name="Guo W.B."/>
            <person name="Han X.H."/>
            <person name="Huang E.J."/>
            <person name="Li L.F."/>
            <person name="Wei W."/>
            <person name="Gao Y.C."/>
            <person name="Liu J.Z."/>
            <person name="Shao H.Z."/>
            <person name="Wang X."/>
            <person name="Wang C.C."/>
            <person name="Yang T.C."/>
            <person name="Huo Q.B."/>
            <person name="Li W."/>
            <person name="Chen H.Y."/>
            <person name="Chen S.E."/>
            <person name="Zhou L.G."/>
            <person name="Ni X.B."/>
            <person name="Tian J.H."/>
            <person name="Sheng Y."/>
            <person name="Liu T."/>
            <person name="Pan Y.S."/>
            <person name="Xia L.Y."/>
            <person name="Li J."/>
            <person name="Zhao F."/>
            <person name="Cao W.C."/>
        </authorList>
    </citation>
    <scope>NUCLEOTIDE SEQUENCE</scope>
    <source>
        <strain evidence="2">Rmic-2018</strain>
    </source>
</reference>
<dbReference type="EMBL" id="JABSTU010000005">
    <property type="protein sequence ID" value="KAH8030814.1"/>
    <property type="molecule type" value="Genomic_DNA"/>
</dbReference>
<reference evidence="2" key="2">
    <citation type="submission" date="2021-09" db="EMBL/GenBank/DDBJ databases">
        <authorList>
            <person name="Jia N."/>
            <person name="Wang J."/>
            <person name="Shi W."/>
            <person name="Du L."/>
            <person name="Sun Y."/>
            <person name="Zhan W."/>
            <person name="Jiang J."/>
            <person name="Wang Q."/>
            <person name="Zhang B."/>
            <person name="Ji P."/>
            <person name="Sakyi L.B."/>
            <person name="Cui X."/>
            <person name="Yuan T."/>
            <person name="Jiang B."/>
            <person name="Yang W."/>
            <person name="Lam T.T.-Y."/>
            <person name="Chang Q."/>
            <person name="Ding S."/>
            <person name="Wang X."/>
            <person name="Zhu J."/>
            <person name="Ruan X."/>
            <person name="Zhao L."/>
            <person name="Wei J."/>
            <person name="Que T."/>
            <person name="Du C."/>
            <person name="Cheng J."/>
            <person name="Dai P."/>
            <person name="Han X."/>
            <person name="Huang E."/>
            <person name="Gao Y."/>
            <person name="Liu J."/>
            <person name="Shao H."/>
            <person name="Ye R."/>
            <person name="Li L."/>
            <person name="Wei W."/>
            <person name="Wang X."/>
            <person name="Wang C."/>
            <person name="Huo Q."/>
            <person name="Li W."/>
            <person name="Guo W."/>
            <person name="Chen H."/>
            <person name="Chen S."/>
            <person name="Zhou L."/>
            <person name="Zhou L."/>
            <person name="Ni X."/>
            <person name="Tian J."/>
            <person name="Zhou Y."/>
            <person name="Sheng Y."/>
            <person name="Liu T."/>
            <person name="Pan Y."/>
            <person name="Xia L."/>
            <person name="Li J."/>
            <person name="Zhao F."/>
            <person name="Cao W."/>
        </authorList>
    </citation>
    <scope>NUCLEOTIDE SEQUENCE</scope>
    <source>
        <strain evidence="2">Rmic-2018</strain>
        <tissue evidence="2">Larvae</tissue>
    </source>
</reference>
<dbReference type="SUPFAM" id="SSF52047">
    <property type="entry name" value="RNI-like"/>
    <property type="match status" value="1"/>
</dbReference>
<dbReference type="AlphaFoldDB" id="A0A9J6E907"/>
<comment type="caution">
    <text evidence="2">The sequence shown here is derived from an EMBL/GenBank/DDBJ whole genome shotgun (WGS) entry which is preliminary data.</text>
</comment>
<evidence type="ECO:0000256" key="1">
    <source>
        <dbReference type="SAM" id="MobiDB-lite"/>
    </source>
</evidence>
<evidence type="ECO:0000313" key="2">
    <source>
        <dbReference type="EMBL" id="KAH8030814.1"/>
    </source>
</evidence>
<accession>A0A9J6E907</accession>
<evidence type="ECO:0000313" key="3">
    <source>
        <dbReference type="Proteomes" id="UP000821866"/>
    </source>
</evidence>
<feature type="compositionally biased region" description="Polar residues" evidence="1">
    <location>
        <begin position="60"/>
        <end position="71"/>
    </location>
</feature>
<proteinExistence type="predicted"/>
<organism evidence="2 3">
    <name type="scientific">Rhipicephalus microplus</name>
    <name type="common">Cattle tick</name>
    <name type="synonym">Boophilus microplus</name>
    <dbReference type="NCBI Taxonomy" id="6941"/>
    <lineage>
        <taxon>Eukaryota</taxon>
        <taxon>Metazoa</taxon>
        <taxon>Ecdysozoa</taxon>
        <taxon>Arthropoda</taxon>
        <taxon>Chelicerata</taxon>
        <taxon>Arachnida</taxon>
        <taxon>Acari</taxon>
        <taxon>Parasitiformes</taxon>
        <taxon>Ixodida</taxon>
        <taxon>Ixodoidea</taxon>
        <taxon>Ixodidae</taxon>
        <taxon>Rhipicephalinae</taxon>
        <taxon>Rhipicephalus</taxon>
        <taxon>Boophilus</taxon>
    </lineage>
</organism>
<sequence>MQKRDASRWRLLSWNEVTTLGLLGQLRAEQQLRFRVEPARPVSPGCTEHARNSAKDPTGSERTVSDASPGSDSCLDKRRTSTPAGSFSRLSPKRLQPQPHGAESEARSTFGKGLVVFNAGAASDEFRQLRALSVAPCALVPHGEPLQILAQLCTRLEELDVRRSGRDDDENSVHCPNCSVGLILRHSHLSDPAFRNWKYALRRLTLYNVKLLEPLHPFPCAFNVSELRLCGVDFLSGNRLGLIVRTSPHLTSLLVQHDKLPLFGKSLRRELTALRACAPSQLRSLSLLSKIGARTVAVARFADDLLTAMPLLVSLHVHYAAEVSGGFERRVTWVRRVRGWFMDRAERCTDVVIVEEDSGVLCCTSTFVGMEKPQNRNFCRL</sequence>
<dbReference type="Proteomes" id="UP000821866">
    <property type="component" value="Chromosome 3"/>
</dbReference>
<keyword evidence="3" id="KW-1185">Reference proteome</keyword>